<keyword evidence="5" id="KW-0472">Membrane</keyword>
<dbReference type="InterPro" id="IPR002859">
    <property type="entry name" value="PKD/REJ-like"/>
</dbReference>
<dbReference type="SMART" id="SM00089">
    <property type="entry name" value="PKD"/>
    <property type="match status" value="1"/>
</dbReference>
<reference evidence="6" key="1">
    <citation type="submission" date="2020-04" db="EMBL/GenBank/DDBJ databases">
        <authorList>
            <person name="Alioto T."/>
            <person name="Alioto T."/>
            <person name="Gomez Garrido J."/>
        </authorList>
    </citation>
    <scope>NUCLEOTIDE SEQUENCE</scope>
    <source>
        <strain evidence="6">A484AB</strain>
    </source>
</reference>
<dbReference type="SUPFAM" id="SSF49299">
    <property type="entry name" value="PKD domain"/>
    <property type="match status" value="2"/>
</dbReference>
<comment type="subcellular location">
    <subcellularLocation>
        <location evidence="1">Membrane</location>
        <topology evidence="1">Multi-pass membrane protein</topology>
    </subcellularLocation>
</comment>
<evidence type="ECO:0000256" key="4">
    <source>
        <dbReference type="ARBA" id="ARBA00022989"/>
    </source>
</evidence>
<feature type="non-terminal residue" evidence="6">
    <location>
        <position position="1"/>
    </location>
</feature>
<dbReference type="InterPro" id="IPR022409">
    <property type="entry name" value="PKD/Chitinase_dom"/>
</dbReference>
<keyword evidence="4" id="KW-1133">Transmembrane helix</keyword>
<proteinExistence type="predicted"/>
<evidence type="ECO:0000313" key="7">
    <source>
        <dbReference type="Proteomes" id="UP001152795"/>
    </source>
</evidence>
<dbReference type="CDD" id="cd00146">
    <property type="entry name" value="PKD"/>
    <property type="match status" value="2"/>
</dbReference>
<dbReference type="InterPro" id="IPR013783">
    <property type="entry name" value="Ig-like_fold"/>
</dbReference>
<dbReference type="Pfam" id="PF00801">
    <property type="entry name" value="PKD"/>
    <property type="match status" value="1"/>
</dbReference>
<evidence type="ECO:0000256" key="3">
    <source>
        <dbReference type="ARBA" id="ARBA00022737"/>
    </source>
</evidence>
<gene>
    <name evidence="6" type="ORF">PACLA_8A064023</name>
</gene>
<dbReference type="InterPro" id="IPR000601">
    <property type="entry name" value="PKD_dom"/>
</dbReference>
<dbReference type="GO" id="GO:0005886">
    <property type="term" value="C:plasma membrane"/>
    <property type="evidence" value="ECO:0007669"/>
    <property type="project" value="TreeGrafter"/>
</dbReference>
<dbReference type="GO" id="GO:0005261">
    <property type="term" value="F:monoatomic cation channel activity"/>
    <property type="evidence" value="ECO:0007669"/>
    <property type="project" value="TreeGrafter"/>
</dbReference>
<dbReference type="EMBL" id="CACRXK020003015">
    <property type="protein sequence ID" value="CAB3997069.1"/>
    <property type="molecule type" value="Genomic_DNA"/>
</dbReference>
<dbReference type="PANTHER" id="PTHR46730:SF1">
    <property type="entry name" value="PLAT DOMAIN-CONTAINING PROTEIN"/>
    <property type="match status" value="1"/>
</dbReference>
<evidence type="ECO:0000256" key="5">
    <source>
        <dbReference type="ARBA" id="ARBA00023136"/>
    </source>
</evidence>
<name>A0A6S7H363_PARCT</name>
<keyword evidence="3" id="KW-0677">Repeat</keyword>
<comment type="caution">
    <text evidence="6">The sequence shown here is derived from an EMBL/GenBank/DDBJ whole genome shotgun (WGS) entry which is preliminary data.</text>
</comment>
<dbReference type="PANTHER" id="PTHR46730">
    <property type="entry name" value="POLYCYSTIN-1"/>
    <property type="match status" value="1"/>
</dbReference>
<keyword evidence="7" id="KW-1185">Reference proteome</keyword>
<dbReference type="PROSITE" id="PS50093">
    <property type="entry name" value="PKD"/>
    <property type="match status" value="2"/>
</dbReference>
<organism evidence="6 7">
    <name type="scientific">Paramuricea clavata</name>
    <name type="common">Red gorgonian</name>
    <name type="synonym">Violescent sea-whip</name>
    <dbReference type="NCBI Taxonomy" id="317549"/>
    <lineage>
        <taxon>Eukaryota</taxon>
        <taxon>Metazoa</taxon>
        <taxon>Cnidaria</taxon>
        <taxon>Anthozoa</taxon>
        <taxon>Octocorallia</taxon>
        <taxon>Malacalcyonacea</taxon>
        <taxon>Plexauridae</taxon>
        <taxon>Paramuricea</taxon>
    </lineage>
</organism>
<evidence type="ECO:0000256" key="2">
    <source>
        <dbReference type="ARBA" id="ARBA00022692"/>
    </source>
</evidence>
<dbReference type="InterPro" id="IPR035986">
    <property type="entry name" value="PKD_dom_sf"/>
</dbReference>
<keyword evidence="2" id="KW-0812">Transmembrane</keyword>
<dbReference type="OrthoDB" id="5975425at2759"/>
<dbReference type="Pfam" id="PF02010">
    <property type="entry name" value="REJ"/>
    <property type="match status" value="1"/>
</dbReference>
<dbReference type="Gene3D" id="2.60.40.10">
    <property type="entry name" value="Immunoglobulins"/>
    <property type="match status" value="1"/>
</dbReference>
<sequence>MANLRSVLLIFDIFWAFGFITIFGDVFLDNSQDNCVGIINNASLKQNWTHYTNIKNSYSCLKTCLQKHESAKTAAYGLEYGCFCNSLSYDKLHLDQNNRACPPGVSVNVSNPQLKVYNMSKFTVRLHFKKYIKRYSRFKVDLEALLYQNGTSTNDSKILKTAAKGNDCVVIARKGQSNTHIRCWGDFRFTLLGETQICLTDMCENITVLEQINISDIKLTHDLHGMLLRSKIQGTVFNLAFYLDDKLVETVEIFAQYGELMFKYCTIVWELRPRPVKINSERKLIVRATNPLSPLGVSKEKTFNYCKSLGSVSFDFSYVYHLMSNEIETTINVKGDVTKYDDLKYKWSLLQDTCVNDNVSLLASETNVPQVKAISRSCGSRKCSACRISLVLVDKDGANCTDHKQYSQIFRYLNPSVVSEVYAIDVPTDYFLRGKEATFKIKRSKWFVAPSNYIWKLNGKEMSGKENFTHTFNTTGSYTVSLFGMKGKELASKNVSILERLTKLEIVVTSFRYFGKPMSMRAIVNCNVSVTYYWDFGDGEQQNTSSNMVKHRYYKPGVYTVRVVAINSVSEIEANKTVNEIEFCPVGEFETSFEDGKEASFLKQYNGKNLLSVKQFRSLPIHLEVSIRKLVCFEPVTIVFKWTIHRTDKSTIWPGWEEHNSNKSTDSIYIPPNVLDYGNYSFNVTVNVNGAGASHSEKYSSVINVIESPVVAIIRGGFNRYVKENSTFFLDATPSFDPDDLNATLLFRWSNLPPAMTTGPFTDPVIEVNATHLKESAKFKVTVSSGKRENEATQRVTVVNSKEIKTNMILDCPSCDIEPLNPSNPTRIMEKCSSKYCPSKASWELYELRKNEEYGKPKLEKIVCTESDQTSLQWSNKSTQQFTYSFHKCEREKASQTTESLCSRLNHQLESYCKDYKEVQLVFKRKEPLLDIRNDFFPGSRIFIIKRIINVEVVAERFFRVHDKPRDYSCEVKPTKGIELQEDFEISCNMNKSAGLVYKVMYERVNADSSTISNIFLQRKVPRFKFHLPSGDEGSQLLDENRFSSNNSDDKNSLIISIESDKGVVRKYCGIHMTVSGFNSTSNVENYLYNRSLAVKESFSEHHYASHGQTLYNITLISDVLNRKPNVSNSAKLLHLRIQIREMLIDILSRVTTLVSSEYVSRQFASSLESCTRVPEELTNSSAVAVVEILYNLTARTQHGHEQSLELAKDFQENILKVASRIKTKMSSEEYELKLLESLNNLFEDTLKTKFVRTPLEIININKNVFNACLMKLSPYRSEEVRFKCGETHVMLNTRSYEVSKKIYDCDLFGCGLQAVTMEINPFRDDDKYQKISSLTKLKIHNCKRMKNCAEKITKVKLLFPIRFDNNTVQPAIYRLSARTSHLFTLKQDTKNVLYVELVPVGSLSKKLRLRIVIRCADEIFRFLSESSFSTHMERVQKFFPPNYFSDKCKDLNVTVDLKWEVEPSRYE</sequence>
<protein>
    <submittedName>
        <fullName evidence="6">Uncharacterized protein</fullName>
    </submittedName>
</protein>
<accession>A0A6S7H363</accession>
<dbReference type="GO" id="GO:0006816">
    <property type="term" value="P:calcium ion transport"/>
    <property type="evidence" value="ECO:0007669"/>
    <property type="project" value="TreeGrafter"/>
</dbReference>
<evidence type="ECO:0000256" key="1">
    <source>
        <dbReference type="ARBA" id="ARBA00004141"/>
    </source>
</evidence>
<evidence type="ECO:0000313" key="6">
    <source>
        <dbReference type="EMBL" id="CAB3997069.1"/>
    </source>
</evidence>
<dbReference type="Proteomes" id="UP001152795">
    <property type="component" value="Unassembled WGS sequence"/>
</dbReference>